<evidence type="ECO:0008006" key="5">
    <source>
        <dbReference type="Google" id="ProtNLM"/>
    </source>
</evidence>
<evidence type="ECO:0000256" key="2">
    <source>
        <dbReference type="SAM" id="SignalP"/>
    </source>
</evidence>
<evidence type="ECO:0000256" key="1">
    <source>
        <dbReference type="SAM" id="MobiDB-lite"/>
    </source>
</evidence>
<accession>A0A845SH34</accession>
<feature type="region of interest" description="Disordered" evidence="1">
    <location>
        <begin position="47"/>
        <end position="87"/>
    </location>
</feature>
<evidence type="ECO:0000313" key="3">
    <source>
        <dbReference type="EMBL" id="NDL62627.1"/>
    </source>
</evidence>
<dbReference type="InterPro" id="IPR009420">
    <property type="entry name" value="FlhE"/>
</dbReference>
<reference evidence="3 4" key="2">
    <citation type="submission" date="2020-02" db="EMBL/GenBank/DDBJ databases">
        <title>The new genus of Enterobacteriales.</title>
        <authorList>
            <person name="Kim I.S."/>
        </authorList>
    </citation>
    <scope>NUCLEOTIDE SEQUENCE [LARGE SCALE GENOMIC DNA]</scope>
    <source>
        <strain evidence="3 4">SAP-6</strain>
    </source>
</reference>
<feature type="chain" id="PRO_5032728912" description="Flagellar protein FlhE" evidence="2">
    <location>
        <begin position="23"/>
        <end position="200"/>
    </location>
</feature>
<evidence type="ECO:0000313" key="4">
    <source>
        <dbReference type="Proteomes" id="UP000461443"/>
    </source>
</evidence>
<feature type="signal peptide" evidence="2">
    <location>
        <begin position="1"/>
        <end position="22"/>
    </location>
</feature>
<dbReference type="AlphaFoldDB" id="A0A845SH34"/>
<dbReference type="RefSeq" id="WP_162365342.1">
    <property type="nucleotide sequence ID" value="NZ_WUBS01000004.1"/>
</dbReference>
<dbReference type="EMBL" id="WUBS01000004">
    <property type="protein sequence ID" value="NDL62627.1"/>
    <property type="molecule type" value="Genomic_DNA"/>
</dbReference>
<gene>
    <name evidence="3" type="ORF">GRH90_07650</name>
</gene>
<dbReference type="Pfam" id="PF06366">
    <property type="entry name" value="FlhE"/>
    <property type="match status" value="1"/>
</dbReference>
<reference evidence="3 4" key="1">
    <citation type="submission" date="2019-12" db="EMBL/GenBank/DDBJ databases">
        <authorList>
            <person name="Lee S.D."/>
        </authorList>
    </citation>
    <scope>NUCLEOTIDE SEQUENCE [LARGE SCALE GENOMIC DNA]</scope>
    <source>
        <strain evidence="3 4">SAP-6</strain>
    </source>
</reference>
<protein>
    <recommendedName>
        <fullName evidence="5">Flagellar protein FlhE</fullName>
    </recommendedName>
</protein>
<keyword evidence="4" id="KW-1185">Reference proteome</keyword>
<name>A0A845SH34_9GAMM</name>
<comment type="caution">
    <text evidence="3">The sequence shown here is derived from an EMBL/GenBank/DDBJ whole genome shotgun (WGS) entry which is preliminary data.</text>
</comment>
<organism evidence="3 4">
    <name type="scientific">Acerihabitans arboris</name>
    <dbReference type="NCBI Taxonomy" id="2691583"/>
    <lineage>
        <taxon>Bacteria</taxon>
        <taxon>Pseudomonadati</taxon>
        <taxon>Pseudomonadota</taxon>
        <taxon>Gammaproteobacteria</taxon>
        <taxon>Enterobacterales</taxon>
        <taxon>Pectobacteriaceae</taxon>
        <taxon>Acerihabitans</taxon>
    </lineage>
</organism>
<sequence length="200" mass="20753">MRAPGATAMLAAMAACCAPAFAVGIAAPGVRANLGVSIRVTPPPEIQAAWTQPKPPTQDAHRPRPGAAAAGGPPIPTGNRADGGWQGTGRMLVLHQLGYAKSSPPMRPSARLPDGAQVTSIYWRIETDRPLPPRSALAICMPGKCVYPDGLAGRSDALAGMTADNQVTLLIKVAGRGVITPPVTLKHYQVQVNYRGGAVR</sequence>
<dbReference type="Proteomes" id="UP000461443">
    <property type="component" value="Unassembled WGS sequence"/>
</dbReference>
<keyword evidence="2" id="KW-0732">Signal</keyword>
<proteinExistence type="predicted"/>
<dbReference type="PROSITE" id="PS51257">
    <property type="entry name" value="PROKAR_LIPOPROTEIN"/>
    <property type="match status" value="1"/>
</dbReference>